<protein>
    <recommendedName>
        <fullName evidence="4">Lipoprotein</fullName>
    </recommendedName>
</protein>
<organism evidence="2 3">
    <name type="scientific">Pyxidicoccus fallax</name>
    <dbReference type="NCBI Taxonomy" id="394095"/>
    <lineage>
        <taxon>Bacteria</taxon>
        <taxon>Pseudomonadati</taxon>
        <taxon>Myxococcota</taxon>
        <taxon>Myxococcia</taxon>
        <taxon>Myxococcales</taxon>
        <taxon>Cystobacterineae</taxon>
        <taxon>Myxococcaceae</taxon>
        <taxon>Pyxidicoccus</taxon>
    </lineage>
</organism>
<dbReference type="RefSeq" id="WP_169352210.1">
    <property type="nucleotide sequence ID" value="NZ_JABBJJ010000530.1"/>
</dbReference>
<feature type="signal peptide" evidence="1">
    <location>
        <begin position="1"/>
        <end position="20"/>
    </location>
</feature>
<evidence type="ECO:0000313" key="3">
    <source>
        <dbReference type="Proteomes" id="UP000518300"/>
    </source>
</evidence>
<dbReference type="EMBL" id="JABBJJ010000530">
    <property type="protein sequence ID" value="NMO23102.1"/>
    <property type="molecule type" value="Genomic_DNA"/>
</dbReference>
<evidence type="ECO:0008006" key="4">
    <source>
        <dbReference type="Google" id="ProtNLM"/>
    </source>
</evidence>
<dbReference type="PROSITE" id="PS51257">
    <property type="entry name" value="PROKAR_LIPOPROTEIN"/>
    <property type="match status" value="1"/>
</dbReference>
<proteinExistence type="predicted"/>
<feature type="chain" id="PRO_5032822411" description="Lipoprotein" evidence="1">
    <location>
        <begin position="21"/>
        <end position="228"/>
    </location>
</feature>
<dbReference type="Proteomes" id="UP000518300">
    <property type="component" value="Unassembled WGS sequence"/>
</dbReference>
<name>A0A848M002_9BACT</name>
<comment type="caution">
    <text evidence="2">The sequence shown here is derived from an EMBL/GenBank/DDBJ whole genome shotgun (WGS) entry which is preliminary data.</text>
</comment>
<accession>A0A848M002</accession>
<evidence type="ECO:0000256" key="1">
    <source>
        <dbReference type="SAM" id="SignalP"/>
    </source>
</evidence>
<gene>
    <name evidence="2" type="ORF">HG543_50815</name>
</gene>
<keyword evidence="1" id="KW-0732">Signal</keyword>
<keyword evidence="3" id="KW-1185">Reference proteome</keyword>
<sequence length="228" mass="23432">MYKACVFLLCLLTLAGTGCGSDGSGEEQPPPVTTPKPAISVRVDVAGWVAEAGSRLEQPISVQRSGGHAGPIQVEAQGLPAGVVQAPLRIEPGAESGVLSLEVGANVAAGTHPLRVVATSGDLTAVDFIALVVTSRPATGTVQLSFETPRPKVLKGGTHQLTVLVTRTGGETPAFRFESALVAPWINVGDVSVAADATRFALPVTVDAHRPVGPVELPLVMVLSLINR</sequence>
<dbReference type="AlphaFoldDB" id="A0A848M002"/>
<reference evidence="2 3" key="1">
    <citation type="submission" date="2020-04" db="EMBL/GenBank/DDBJ databases">
        <title>Draft genome of Pyxidicoccus fallax type strain.</title>
        <authorList>
            <person name="Whitworth D.E."/>
        </authorList>
    </citation>
    <scope>NUCLEOTIDE SEQUENCE [LARGE SCALE GENOMIC DNA]</scope>
    <source>
        <strain evidence="2 3">DSM 14698</strain>
    </source>
</reference>
<evidence type="ECO:0000313" key="2">
    <source>
        <dbReference type="EMBL" id="NMO23102.1"/>
    </source>
</evidence>